<reference evidence="1" key="1">
    <citation type="submission" date="2021-11" db="EMBL/GenBank/DDBJ databases">
        <title>Clostridia strains as spoilage organisms.</title>
        <authorList>
            <person name="Wambui J."/>
            <person name="Stevens M.J.A."/>
            <person name="Stephan R."/>
        </authorList>
    </citation>
    <scope>NUCLEOTIDE SEQUENCE</scope>
    <source>
        <strain evidence="1">CF009</strain>
    </source>
</reference>
<gene>
    <name evidence="1" type="ORF">LL038_14775</name>
</gene>
<name>A0AA47EEZ6_9CLOT</name>
<evidence type="ECO:0000313" key="2">
    <source>
        <dbReference type="Proteomes" id="UP001164733"/>
    </source>
</evidence>
<proteinExistence type="predicted"/>
<dbReference type="RefSeq" id="WP_216124768.1">
    <property type="nucleotide sequence ID" value="NZ_JAHLDP010000019.1"/>
</dbReference>
<dbReference type="EMBL" id="CP086239">
    <property type="protein sequence ID" value="WAG58907.1"/>
    <property type="molecule type" value="Genomic_DNA"/>
</dbReference>
<organism evidence="1 2">
    <name type="scientific">Clostridium estertheticum</name>
    <dbReference type="NCBI Taxonomy" id="238834"/>
    <lineage>
        <taxon>Bacteria</taxon>
        <taxon>Bacillati</taxon>
        <taxon>Bacillota</taxon>
        <taxon>Clostridia</taxon>
        <taxon>Eubacteriales</taxon>
        <taxon>Clostridiaceae</taxon>
        <taxon>Clostridium</taxon>
    </lineage>
</organism>
<dbReference type="AlphaFoldDB" id="A0AA47EEZ6"/>
<sequence>MVKKCKIVAEKFYSDVSGGKLYSPIFVSLLVYNIFHGMSHTGAEGEFYDNEYWKKTGLVSVAYATEIPLPLYKKVLGNIIYYFAKRMAKNIKLTFNVFVSRHFK</sequence>
<dbReference type="Proteomes" id="UP001164733">
    <property type="component" value="Chromosome"/>
</dbReference>
<protein>
    <submittedName>
        <fullName evidence="1">Uncharacterized protein</fullName>
    </submittedName>
</protein>
<accession>A0AA47EEZ6</accession>
<evidence type="ECO:0000313" key="1">
    <source>
        <dbReference type="EMBL" id="WAG58907.1"/>
    </source>
</evidence>